<dbReference type="InterPro" id="IPR000587">
    <property type="entry name" value="Creatinase_N"/>
</dbReference>
<feature type="domain" description="Peptidase M24" evidence="6">
    <location>
        <begin position="358"/>
        <end position="567"/>
    </location>
</feature>
<accession>B4L176</accession>
<dbReference type="OrthoDB" id="9995434at2759"/>
<organism evidence="9 10">
    <name type="scientific">Drosophila mojavensis</name>
    <name type="common">Fruit fly</name>
    <dbReference type="NCBI Taxonomy" id="7230"/>
    <lineage>
        <taxon>Eukaryota</taxon>
        <taxon>Metazoa</taxon>
        <taxon>Ecdysozoa</taxon>
        <taxon>Arthropoda</taxon>
        <taxon>Hexapoda</taxon>
        <taxon>Insecta</taxon>
        <taxon>Pterygota</taxon>
        <taxon>Neoptera</taxon>
        <taxon>Endopterygota</taxon>
        <taxon>Diptera</taxon>
        <taxon>Brachycera</taxon>
        <taxon>Muscomorpha</taxon>
        <taxon>Ephydroidea</taxon>
        <taxon>Drosophilidae</taxon>
        <taxon>Drosophila</taxon>
    </lineage>
</organism>
<dbReference type="InParanoid" id="B4L176"/>
<dbReference type="GO" id="GO:0070006">
    <property type="term" value="F:metalloaminopeptidase activity"/>
    <property type="evidence" value="ECO:0007669"/>
    <property type="project" value="InterPro"/>
</dbReference>
<dbReference type="GO" id="GO:0046872">
    <property type="term" value="F:metal ion binding"/>
    <property type="evidence" value="ECO:0007669"/>
    <property type="project" value="UniProtKB-KW"/>
</dbReference>
<evidence type="ECO:0000256" key="5">
    <source>
        <dbReference type="ARBA" id="ARBA00023211"/>
    </source>
</evidence>
<protein>
    <submittedName>
        <fullName evidence="9">Uncharacterized protein</fullName>
        <ecNumber evidence="9">3.-.-.-</ecNumber>
    </submittedName>
</protein>
<dbReference type="GO" id="GO:0005737">
    <property type="term" value="C:cytoplasm"/>
    <property type="evidence" value="ECO:0007669"/>
    <property type="project" value="UniProtKB-ARBA"/>
</dbReference>
<dbReference type="FunFam" id="3.90.230.10:FF:000007">
    <property type="entry name" value="Xaa-Pro aminopeptidase P"/>
    <property type="match status" value="1"/>
</dbReference>
<dbReference type="MEROPS" id="M24.009"/>
<dbReference type="SUPFAM" id="SSF53092">
    <property type="entry name" value="Creatinase/prolidase N-terminal domain"/>
    <property type="match status" value="2"/>
</dbReference>
<comment type="similarity">
    <text evidence="2">Belongs to the peptidase M24B family.</text>
</comment>
<evidence type="ECO:0000259" key="8">
    <source>
        <dbReference type="Pfam" id="PF16188"/>
    </source>
</evidence>
<evidence type="ECO:0000259" key="6">
    <source>
        <dbReference type="Pfam" id="PF00557"/>
    </source>
</evidence>
<evidence type="ECO:0000259" key="7">
    <source>
        <dbReference type="Pfam" id="PF01321"/>
    </source>
</evidence>
<dbReference type="InterPro" id="IPR050422">
    <property type="entry name" value="X-Pro_aminopeptidase_P"/>
</dbReference>
<dbReference type="SUPFAM" id="SSF55920">
    <property type="entry name" value="Creatinase/aminopeptidase"/>
    <property type="match status" value="1"/>
</dbReference>
<feature type="domain" description="Creatinase N-terminal" evidence="7">
    <location>
        <begin position="40"/>
        <end position="179"/>
    </location>
</feature>
<dbReference type="FunCoup" id="B4L176">
    <property type="interactions" value="1548"/>
</dbReference>
<dbReference type="InterPro" id="IPR000994">
    <property type="entry name" value="Pept_M24"/>
</dbReference>
<dbReference type="Gene3D" id="3.90.230.10">
    <property type="entry name" value="Creatinase/methionine aminopeptidase superfamily"/>
    <property type="match status" value="1"/>
</dbReference>
<dbReference type="InterPro" id="IPR036005">
    <property type="entry name" value="Creatinase/aminopeptidase-like"/>
</dbReference>
<feature type="domain" description="Peptidase M24 C-terminal" evidence="8">
    <location>
        <begin position="581"/>
        <end position="642"/>
    </location>
</feature>
<dbReference type="Pfam" id="PF16189">
    <property type="entry name" value="Creatinase_N_2"/>
    <property type="match status" value="1"/>
</dbReference>
<dbReference type="Gene3D" id="3.40.350.10">
    <property type="entry name" value="Creatinase/prolidase N-terminal domain"/>
    <property type="match status" value="2"/>
</dbReference>
<dbReference type="KEGG" id="dmo:Dmoj_GI13683"/>
<sequence length="642" mass="71474">MIRQFTTAIAHLTTTYLTVRVASVLSASGGTKMKATTEKLAKLRELMQSATTPEGTGISAYVVPSDDAHQSEYQCAHDERRAFISGFTGSAGTAVITNDNALLWTDGRYYQQAENELDANWTLVKDGLAATPSIGTWLGKNLPKGSAVGVDPRLFSFRAAKTIEKDLNASDCTLVGIEENLIDQVWGDDQPPRPSNTLITLDLNFAGETIAEKWERTREQMKQQNSNALIVSALDEIAWFLNMRGSDIAYNPVFFAFMIVTHNDIVLYIDSSKLPVNFEHHLQQNGVKISICPYESIGDGVRQMTCDVNDKVWISPTSSLYLNCLVPKSARHQDITPIALFKAIKNDREIEGFVNSHIRDGVALCQYFAWLEAAVERGEAVDEISGADKLEEFRQTKDNYMGLSFTTISSSGPNGSVIHYHPAQETNRPINDQEVYLCDSGAQYLDGTTDVTRTFHFGTPTEFQKETYTRVLKGQLTFGSTVFPTKTKGQVLDVLARKSLWDIGLDYGHGTGHGIGHFLNVHEGPMGVGFRPMPDDPGLQQNMFISNEPGFYKDGEFGIRIEDIVQIVPAQLNHNFSNRGALTFKTITMCPKQTKMVIKELLTEIEVKLLNDYHKLVWDTLSPLLSDDPFTLEWLKKETNAI</sequence>
<name>B4L176_DROMO</name>
<evidence type="ECO:0000313" key="9">
    <source>
        <dbReference type="EMBL" id="EDW19258.2"/>
    </source>
</evidence>
<keyword evidence="10" id="KW-1185">Reference proteome</keyword>
<dbReference type="Pfam" id="PF16188">
    <property type="entry name" value="Peptidase_M24_C"/>
    <property type="match status" value="1"/>
</dbReference>
<comment type="cofactor">
    <cofactor evidence="1">
        <name>Mn(2+)</name>
        <dbReference type="ChEBI" id="CHEBI:29035"/>
    </cofactor>
</comment>
<evidence type="ECO:0000256" key="1">
    <source>
        <dbReference type="ARBA" id="ARBA00001936"/>
    </source>
</evidence>
<dbReference type="FunFam" id="3.40.350.10:FF:000003">
    <property type="entry name" value="Xaa-pro aminopeptidase P"/>
    <property type="match status" value="1"/>
</dbReference>
<keyword evidence="5" id="KW-0464">Manganese</keyword>
<dbReference type="InterPro" id="IPR029149">
    <property type="entry name" value="Creatin/AminoP/Spt16_N"/>
</dbReference>
<dbReference type="Proteomes" id="UP000009192">
    <property type="component" value="Unassembled WGS sequence"/>
</dbReference>
<evidence type="ECO:0000256" key="2">
    <source>
        <dbReference type="ARBA" id="ARBA00008766"/>
    </source>
</evidence>
<dbReference type="EC" id="3.-.-.-" evidence="9"/>
<evidence type="ECO:0000256" key="3">
    <source>
        <dbReference type="ARBA" id="ARBA00022723"/>
    </source>
</evidence>
<dbReference type="HOGENOM" id="CLU_011781_2_2_1"/>
<dbReference type="AlphaFoldDB" id="B4L176"/>
<dbReference type="eggNOG" id="KOG2413">
    <property type="taxonomic scope" value="Eukaryota"/>
</dbReference>
<dbReference type="EMBL" id="CH933809">
    <property type="protein sequence ID" value="EDW19258.2"/>
    <property type="molecule type" value="Genomic_DNA"/>
</dbReference>
<evidence type="ECO:0000313" key="10">
    <source>
        <dbReference type="Proteomes" id="UP000009192"/>
    </source>
</evidence>
<keyword evidence="4 9" id="KW-0378">Hydrolase</keyword>
<dbReference type="InterPro" id="IPR033740">
    <property type="entry name" value="Pept_M24B"/>
</dbReference>
<dbReference type="CDD" id="cd01085">
    <property type="entry name" value="APP"/>
    <property type="match status" value="1"/>
</dbReference>
<dbReference type="Pfam" id="PF00557">
    <property type="entry name" value="Peptidase_M24"/>
    <property type="match status" value="1"/>
</dbReference>
<dbReference type="PANTHER" id="PTHR43763:SF20">
    <property type="entry name" value="XAA-PRO AMINOPEPTIDASE APEPP"/>
    <property type="match status" value="1"/>
</dbReference>
<keyword evidence="3" id="KW-0479">Metal-binding</keyword>
<reference evidence="9 10" key="1">
    <citation type="journal article" date="2007" name="Nature">
        <title>Evolution of genes and genomes on the Drosophila phylogeny.</title>
        <authorList>
            <consortium name="Drosophila 12 Genomes Consortium"/>
            <person name="Clark A.G."/>
            <person name="Eisen M.B."/>
            <person name="Smith D.R."/>
            <person name="Bergman C.M."/>
            <person name="Oliver B."/>
            <person name="Markow T.A."/>
            <person name="Kaufman T.C."/>
            <person name="Kellis M."/>
            <person name="Gelbart W."/>
            <person name="Iyer V.N."/>
            <person name="Pollard D.A."/>
            <person name="Sackton T.B."/>
            <person name="Larracuente A.M."/>
            <person name="Singh N.D."/>
            <person name="Abad J.P."/>
            <person name="Abt D.N."/>
            <person name="Adryan B."/>
            <person name="Aguade M."/>
            <person name="Akashi H."/>
            <person name="Anderson W.W."/>
            <person name="Aquadro C.F."/>
            <person name="Ardell D.H."/>
            <person name="Arguello R."/>
            <person name="Artieri C.G."/>
            <person name="Barbash D.A."/>
            <person name="Barker D."/>
            <person name="Barsanti P."/>
            <person name="Batterham P."/>
            <person name="Batzoglou S."/>
            <person name="Begun D."/>
            <person name="Bhutkar A."/>
            <person name="Blanco E."/>
            <person name="Bosak S.A."/>
            <person name="Bradley R.K."/>
            <person name="Brand A.D."/>
            <person name="Brent M.R."/>
            <person name="Brooks A.N."/>
            <person name="Brown R.H."/>
            <person name="Butlin R.K."/>
            <person name="Caggese C."/>
            <person name="Calvi B.R."/>
            <person name="Bernardo de Carvalho A."/>
            <person name="Caspi A."/>
            <person name="Castrezana S."/>
            <person name="Celniker S.E."/>
            <person name="Chang J.L."/>
            <person name="Chapple C."/>
            <person name="Chatterji S."/>
            <person name="Chinwalla A."/>
            <person name="Civetta A."/>
            <person name="Clifton S.W."/>
            <person name="Comeron J.M."/>
            <person name="Costello J.C."/>
            <person name="Coyne J.A."/>
            <person name="Daub J."/>
            <person name="David R.G."/>
            <person name="Delcher A.L."/>
            <person name="Delehaunty K."/>
            <person name="Do C.B."/>
            <person name="Ebling H."/>
            <person name="Edwards K."/>
            <person name="Eickbush T."/>
            <person name="Evans J.D."/>
            <person name="Filipski A."/>
            <person name="Findeiss S."/>
            <person name="Freyhult E."/>
            <person name="Fulton L."/>
            <person name="Fulton R."/>
            <person name="Garcia A.C."/>
            <person name="Gardiner A."/>
            <person name="Garfield D.A."/>
            <person name="Garvin B.E."/>
            <person name="Gibson G."/>
            <person name="Gilbert D."/>
            <person name="Gnerre S."/>
            <person name="Godfrey J."/>
            <person name="Good R."/>
            <person name="Gotea V."/>
            <person name="Gravely B."/>
            <person name="Greenberg A.J."/>
            <person name="Griffiths-Jones S."/>
            <person name="Gross S."/>
            <person name="Guigo R."/>
            <person name="Gustafson E.A."/>
            <person name="Haerty W."/>
            <person name="Hahn M.W."/>
            <person name="Halligan D.L."/>
            <person name="Halpern A.L."/>
            <person name="Halter G.M."/>
            <person name="Han M.V."/>
            <person name="Heger A."/>
            <person name="Hillier L."/>
            <person name="Hinrichs A.S."/>
            <person name="Holmes I."/>
            <person name="Hoskins R.A."/>
            <person name="Hubisz M.J."/>
            <person name="Hultmark D."/>
            <person name="Huntley M.A."/>
            <person name="Jaffe D.B."/>
            <person name="Jagadeeshan S."/>
            <person name="Jeck W.R."/>
            <person name="Johnson J."/>
            <person name="Jones C.D."/>
            <person name="Jordan W.C."/>
            <person name="Karpen G.H."/>
            <person name="Kataoka E."/>
            <person name="Keightley P.D."/>
            <person name="Kheradpour P."/>
            <person name="Kirkness E.F."/>
            <person name="Koerich L.B."/>
            <person name="Kristiansen K."/>
            <person name="Kudrna D."/>
            <person name="Kulathinal R.J."/>
            <person name="Kumar S."/>
            <person name="Kwok R."/>
            <person name="Lander E."/>
            <person name="Langley C.H."/>
            <person name="Lapoint R."/>
            <person name="Lazzaro B.P."/>
            <person name="Lee S.J."/>
            <person name="Levesque L."/>
            <person name="Li R."/>
            <person name="Lin C.F."/>
            <person name="Lin M.F."/>
            <person name="Lindblad-Toh K."/>
            <person name="Llopart A."/>
            <person name="Long M."/>
            <person name="Low L."/>
            <person name="Lozovsky E."/>
            <person name="Lu J."/>
            <person name="Luo M."/>
            <person name="Machado C.A."/>
            <person name="Makalowski W."/>
            <person name="Marzo M."/>
            <person name="Matsuda M."/>
            <person name="Matzkin L."/>
            <person name="McAllister B."/>
            <person name="McBride C.S."/>
            <person name="McKernan B."/>
            <person name="McKernan K."/>
            <person name="Mendez-Lago M."/>
            <person name="Minx P."/>
            <person name="Mollenhauer M.U."/>
            <person name="Montooth K."/>
            <person name="Mount S.M."/>
            <person name="Mu X."/>
            <person name="Myers E."/>
            <person name="Negre B."/>
            <person name="Newfeld S."/>
            <person name="Nielsen R."/>
            <person name="Noor M.A."/>
            <person name="O'Grady P."/>
            <person name="Pachter L."/>
            <person name="Papaceit M."/>
            <person name="Parisi M.J."/>
            <person name="Parisi M."/>
            <person name="Parts L."/>
            <person name="Pedersen J.S."/>
            <person name="Pesole G."/>
            <person name="Phillippy A.M."/>
            <person name="Ponting C.P."/>
            <person name="Pop M."/>
            <person name="Porcelli D."/>
            <person name="Powell J.R."/>
            <person name="Prohaska S."/>
            <person name="Pruitt K."/>
            <person name="Puig M."/>
            <person name="Quesneville H."/>
            <person name="Ram K.R."/>
            <person name="Rand D."/>
            <person name="Rasmussen M.D."/>
            <person name="Reed L.K."/>
            <person name="Reenan R."/>
            <person name="Reily A."/>
            <person name="Remington K.A."/>
            <person name="Rieger T.T."/>
            <person name="Ritchie M.G."/>
            <person name="Robin C."/>
            <person name="Rogers Y.H."/>
            <person name="Rohde C."/>
            <person name="Rozas J."/>
            <person name="Rubenfield M.J."/>
            <person name="Ruiz A."/>
            <person name="Russo S."/>
            <person name="Salzberg S.L."/>
            <person name="Sanchez-Gracia A."/>
            <person name="Saranga D.J."/>
            <person name="Sato H."/>
            <person name="Schaeffer S.W."/>
            <person name="Schatz M.C."/>
            <person name="Schlenke T."/>
            <person name="Schwartz R."/>
            <person name="Segarra C."/>
            <person name="Singh R.S."/>
            <person name="Sirot L."/>
            <person name="Sirota M."/>
            <person name="Sisneros N.B."/>
            <person name="Smith C.D."/>
            <person name="Smith T.F."/>
            <person name="Spieth J."/>
            <person name="Stage D.E."/>
            <person name="Stark A."/>
            <person name="Stephan W."/>
            <person name="Strausberg R.L."/>
            <person name="Strempel S."/>
            <person name="Sturgill D."/>
            <person name="Sutton G."/>
            <person name="Sutton G.G."/>
            <person name="Tao W."/>
            <person name="Teichmann S."/>
            <person name="Tobari Y.N."/>
            <person name="Tomimura Y."/>
            <person name="Tsolas J.M."/>
            <person name="Valente V.L."/>
            <person name="Venter E."/>
            <person name="Venter J.C."/>
            <person name="Vicario S."/>
            <person name="Vieira F.G."/>
            <person name="Vilella A.J."/>
            <person name="Villasante A."/>
            <person name="Walenz B."/>
            <person name="Wang J."/>
            <person name="Wasserman M."/>
            <person name="Watts T."/>
            <person name="Wilson D."/>
            <person name="Wilson R.K."/>
            <person name="Wing R.A."/>
            <person name="Wolfner M.F."/>
            <person name="Wong A."/>
            <person name="Wong G.K."/>
            <person name="Wu C.I."/>
            <person name="Wu G."/>
            <person name="Yamamoto D."/>
            <person name="Yang H.P."/>
            <person name="Yang S.P."/>
            <person name="Yorke J.A."/>
            <person name="Yoshida K."/>
            <person name="Zdobnov E."/>
            <person name="Zhang P."/>
            <person name="Zhang Y."/>
            <person name="Zimin A.V."/>
            <person name="Baldwin J."/>
            <person name="Abdouelleil A."/>
            <person name="Abdulkadir J."/>
            <person name="Abebe A."/>
            <person name="Abera B."/>
            <person name="Abreu J."/>
            <person name="Acer S.C."/>
            <person name="Aftuck L."/>
            <person name="Alexander A."/>
            <person name="An P."/>
            <person name="Anderson E."/>
            <person name="Anderson S."/>
            <person name="Arachi H."/>
            <person name="Azer M."/>
            <person name="Bachantsang P."/>
            <person name="Barry A."/>
            <person name="Bayul T."/>
            <person name="Berlin A."/>
            <person name="Bessette D."/>
            <person name="Bloom T."/>
            <person name="Blye J."/>
            <person name="Boguslavskiy L."/>
            <person name="Bonnet C."/>
            <person name="Boukhgalter B."/>
            <person name="Bourzgui I."/>
            <person name="Brown A."/>
            <person name="Cahill P."/>
            <person name="Channer S."/>
            <person name="Cheshatsang Y."/>
            <person name="Chuda L."/>
            <person name="Citroen M."/>
            <person name="Collymore A."/>
            <person name="Cooke P."/>
            <person name="Costello M."/>
            <person name="D'Aco K."/>
            <person name="Daza R."/>
            <person name="De Haan G."/>
            <person name="DeGray S."/>
            <person name="DeMaso C."/>
            <person name="Dhargay N."/>
            <person name="Dooley K."/>
            <person name="Dooley E."/>
            <person name="Doricent M."/>
            <person name="Dorje P."/>
            <person name="Dorjee K."/>
            <person name="Dupes A."/>
            <person name="Elong R."/>
            <person name="Falk J."/>
            <person name="Farina A."/>
            <person name="Faro S."/>
            <person name="Ferguson D."/>
            <person name="Fisher S."/>
            <person name="Foley C.D."/>
            <person name="Franke A."/>
            <person name="Friedrich D."/>
            <person name="Gadbois L."/>
            <person name="Gearin G."/>
            <person name="Gearin C.R."/>
            <person name="Giannoukos G."/>
            <person name="Goode T."/>
            <person name="Graham J."/>
            <person name="Grandbois E."/>
            <person name="Grewal S."/>
            <person name="Gyaltsen K."/>
            <person name="Hafez N."/>
            <person name="Hagos B."/>
            <person name="Hall J."/>
            <person name="Henson C."/>
            <person name="Hollinger A."/>
            <person name="Honan T."/>
            <person name="Huard M.D."/>
            <person name="Hughes L."/>
            <person name="Hurhula B."/>
            <person name="Husby M.E."/>
            <person name="Kamat A."/>
            <person name="Kanga B."/>
            <person name="Kashin S."/>
            <person name="Khazanovich D."/>
            <person name="Kisner P."/>
            <person name="Lance K."/>
            <person name="Lara M."/>
            <person name="Lee W."/>
            <person name="Lennon N."/>
            <person name="Letendre F."/>
            <person name="LeVine R."/>
            <person name="Lipovsky A."/>
            <person name="Liu X."/>
            <person name="Liu J."/>
            <person name="Liu S."/>
            <person name="Lokyitsang T."/>
            <person name="Lokyitsang Y."/>
            <person name="Lubonja R."/>
            <person name="Lui A."/>
            <person name="MacDonald P."/>
            <person name="Magnisalis V."/>
            <person name="Maru K."/>
            <person name="Matthews C."/>
            <person name="McCusker W."/>
            <person name="McDonough S."/>
            <person name="Mehta T."/>
            <person name="Meldrim J."/>
            <person name="Meneus L."/>
            <person name="Mihai O."/>
            <person name="Mihalev A."/>
            <person name="Mihova T."/>
            <person name="Mittelman R."/>
            <person name="Mlenga V."/>
            <person name="Montmayeur A."/>
            <person name="Mulrain L."/>
            <person name="Navidi A."/>
            <person name="Naylor J."/>
            <person name="Negash T."/>
            <person name="Nguyen T."/>
            <person name="Nguyen N."/>
            <person name="Nicol R."/>
            <person name="Norbu C."/>
            <person name="Norbu N."/>
            <person name="Novod N."/>
            <person name="O'Neill B."/>
            <person name="Osman S."/>
            <person name="Markiewicz E."/>
            <person name="Oyono O.L."/>
            <person name="Patti C."/>
            <person name="Phunkhang P."/>
            <person name="Pierre F."/>
            <person name="Priest M."/>
            <person name="Raghuraman S."/>
            <person name="Rege F."/>
            <person name="Reyes R."/>
            <person name="Rise C."/>
            <person name="Rogov P."/>
            <person name="Ross K."/>
            <person name="Ryan E."/>
            <person name="Settipalli S."/>
            <person name="Shea T."/>
            <person name="Sherpa N."/>
            <person name="Shi L."/>
            <person name="Shih D."/>
            <person name="Sparrow T."/>
            <person name="Spaulding J."/>
            <person name="Stalker J."/>
            <person name="Stange-Thomann N."/>
            <person name="Stavropoulos S."/>
            <person name="Stone C."/>
            <person name="Strader C."/>
            <person name="Tesfaye S."/>
            <person name="Thomson T."/>
            <person name="Thoulutsang Y."/>
            <person name="Thoulutsang D."/>
            <person name="Topham K."/>
            <person name="Topping I."/>
            <person name="Tsamla T."/>
            <person name="Vassiliev H."/>
            <person name="Vo A."/>
            <person name="Wangchuk T."/>
            <person name="Wangdi T."/>
            <person name="Weiand M."/>
            <person name="Wilkinson J."/>
            <person name="Wilson A."/>
            <person name="Yadav S."/>
            <person name="Young G."/>
            <person name="Yu Q."/>
            <person name="Zembek L."/>
            <person name="Zhong D."/>
            <person name="Zimmer A."/>
            <person name="Zwirko Z."/>
            <person name="Jaffe D.B."/>
            <person name="Alvarez P."/>
            <person name="Brockman W."/>
            <person name="Butler J."/>
            <person name="Chin C."/>
            <person name="Gnerre S."/>
            <person name="Grabherr M."/>
            <person name="Kleber M."/>
            <person name="Mauceli E."/>
            <person name="MacCallum I."/>
        </authorList>
    </citation>
    <scope>NUCLEOTIDE SEQUENCE [LARGE SCALE GENOMIC DNA]</scope>
    <source>
        <strain evidence="10">Tucson 15081-1352.22</strain>
    </source>
</reference>
<dbReference type="Pfam" id="PF01321">
    <property type="entry name" value="Creatinase_N"/>
    <property type="match status" value="1"/>
</dbReference>
<gene>
    <name evidence="9" type="primary">Dmoj\GI13683</name>
    <name evidence="9" type="ORF">Dmoj_GI13683</name>
</gene>
<evidence type="ECO:0000256" key="4">
    <source>
        <dbReference type="ARBA" id="ARBA00022801"/>
    </source>
</evidence>
<dbReference type="PANTHER" id="PTHR43763">
    <property type="entry name" value="XAA-PRO AMINOPEPTIDASE 1"/>
    <property type="match status" value="1"/>
</dbReference>
<dbReference type="SMR" id="B4L176"/>
<proteinExistence type="inferred from homology"/>
<dbReference type="InterPro" id="IPR032416">
    <property type="entry name" value="Peptidase_M24_C"/>
</dbReference>